<proteinExistence type="predicted"/>
<dbReference type="EMBL" id="OBEN01000010">
    <property type="protein sequence ID" value="SNZ16143.1"/>
    <property type="molecule type" value="Genomic_DNA"/>
</dbReference>
<dbReference type="GO" id="GO:0051607">
    <property type="term" value="P:defense response to virus"/>
    <property type="evidence" value="ECO:0007669"/>
    <property type="project" value="UniProtKB-KW"/>
</dbReference>
<keyword evidence="4" id="KW-1185">Reference proteome</keyword>
<dbReference type="AlphaFoldDB" id="A0A285P4P7"/>
<gene>
    <name evidence="3" type="ORF">SAMN06265353_1531</name>
</gene>
<evidence type="ECO:0000256" key="1">
    <source>
        <dbReference type="ARBA" id="ARBA00023118"/>
    </source>
</evidence>
<dbReference type="Pfam" id="PF01905">
    <property type="entry name" value="DevR"/>
    <property type="match status" value="1"/>
</dbReference>
<name>A0A285P4P7_9AQUI</name>
<dbReference type="NCBIfam" id="TIGR01875">
    <property type="entry name" value="cas_MJ0381"/>
    <property type="match status" value="1"/>
</dbReference>
<dbReference type="NCBIfam" id="TIGR02585">
    <property type="entry name" value="cas_Cst2_DevR"/>
    <property type="match status" value="1"/>
</dbReference>
<dbReference type="Proteomes" id="UP000218627">
    <property type="component" value="Unassembled WGS sequence"/>
</dbReference>
<protein>
    <submittedName>
        <fullName evidence="3">CRISPR-associated autoregulator, Cst2 family</fullName>
    </submittedName>
</protein>
<keyword evidence="1" id="KW-0051">Antiviral defense</keyword>
<dbReference type="OrthoDB" id="9781560at2"/>
<organism evidence="3 4">
    <name type="scientific">Hydrogenobacter hydrogenophilus</name>
    <dbReference type="NCBI Taxonomy" id="35835"/>
    <lineage>
        <taxon>Bacteria</taxon>
        <taxon>Pseudomonadati</taxon>
        <taxon>Aquificota</taxon>
        <taxon>Aquificia</taxon>
        <taxon>Aquificales</taxon>
        <taxon>Aquificaceae</taxon>
        <taxon>Hydrogenobacter</taxon>
    </lineage>
</organism>
<evidence type="ECO:0000256" key="2">
    <source>
        <dbReference type="ARBA" id="ARBA00025626"/>
    </source>
</evidence>
<comment type="function">
    <text evidence="2">CRISPR (clustered regularly interspaced short palindromic repeat) is an adaptive immune system that provides protection against mobile genetic elements (viruses, transposable elements and conjugative plasmids). CRISPR clusters contain spacers, sequences complementary to antecedent mobile elements, and target invading nucleic acids. CRISPR clusters are transcribed and processed into CRISPR RNA (crRNA).</text>
</comment>
<accession>A0A285P4P7</accession>
<evidence type="ECO:0000313" key="3">
    <source>
        <dbReference type="EMBL" id="SNZ16143.1"/>
    </source>
</evidence>
<reference evidence="4" key="1">
    <citation type="submission" date="2017-09" db="EMBL/GenBank/DDBJ databases">
        <authorList>
            <person name="Varghese N."/>
            <person name="Submissions S."/>
        </authorList>
    </citation>
    <scope>NUCLEOTIDE SEQUENCE [LARGE SCALE GENOMIC DNA]</scope>
    <source>
        <strain evidence="4">DSM 2913</strain>
    </source>
</reference>
<dbReference type="InterPro" id="IPR013414">
    <property type="entry name" value="Cas7/Cst2/DevR_sub_I-B/Tneap"/>
</dbReference>
<dbReference type="RefSeq" id="WP_096603029.1">
    <property type="nucleotide sequence ID" value="NZ_OBEN01000010.1"/>
</dbReference>
<sequence>MAGLTLTIITSKATSLNYGETVGNVSILKKLSLGDSSQITFVSDKALKYDMKRKGRDEKGWKLLDEKLKEYIEGNIKDDKLDVDQFGKALIKDYQEFDLFGGLFTNLKTERKVKLSYGDSVKRVCPAKVTYAFSISKFSGDMNFINNIDAYNRYIKHIEDKQDQAIANSEEHTSHYLYTLTVDLDRVGVWEKEDGSKEEVLTKEEKAKRVQDLLDIIMTLDRQIRGRWENLSPVFVVGGVFTAKHPFFMDCVDAKEVEGRLWINVQRLKECVELVPEQEKVVLGVLSGTFLNEEELKSAFTVKTLRETFDELKRQVREYYGVS</sequence>
<evidence type="ECO:0000313" key="4">
    <source>
        <dbReference type="Proteomes" id="UP000218627"/>
    </source>
</evidence>
<dbReference type="InterPro" id="IPR010154">
    <property type="entry name" value="CRISPR-assoc_Cas7/Cst2/DevR"/>
</dbReference>